<gene>
    <name evidence="1" type="ORF">D9F05_09610</name>
</gene>
<dbReference type="EMBL" id="RNRV01000013">
    <property type="protein sequence ID" value="MHO04628.1"/>
    <property type="molecule type" value="Genomic_DNA"/>
</dbReference>
<name>A0A3L0VY12_ECOLX</name>
<reference evidence="1" key="1">
    <citation type="submission" date="2018-10" db="EMBL/GenBank/DDBJ databases">
        <authorList>
            <consortium name="NARMS: The National Antimicrobial Resistance Monitoring System"/>
        </authorList>
    </citation>
    <scope>NUCLEOTIDE SEQUENCE [LARGE SCALE GENOMIC DNA]</scope>
    <source>
        <strain evidence="1">CVM N17EC0388</strain>
    </source>
</reference>
<sequence>MTAELMLPVLRKAPFLVGVIEPDLVTDVADGFARVWPLGACELANIVRSKARVGWTPSHDDVLESALEEFVGAVDELLRLSCWEWAVTNNIRPPLLVGTVIEQGTIDGICEQFAATYRVRRPAAEPSLLQTYQLVAFEDAKPV</sequence>
<comment type="caution">
    <text evidence="1">The sequence shown here is derived from an EMBL/GenBank/DDBJ whole genome shotgun (WGS) entry which is preliminary data.</text>
</comment>
<protein>
    <submittedName>
        <fullName evidence="1">Uncharacterized protein</fullName>
    </submittedName>
</protein>
<proteinExistence type="predicted"/>
<accession>A0A3L0VY12</accession>
<organism evidence="1">
    <name type="scientific">Escherichia coli</name>
    <dbReference type="NCBI Taxonomy" id="562"/>
    <lineage>
        <taxon>Bacteria</taxon>
        <taxon>Pseudomonadati</taxon>
        <taxon>Pseudomonadota</taxon>
        <taxon>Gammaproteobacteria</taxon>
        <taxon>Enterobacterales</taxon>
        <taxon>Enterobacteriaceae</taxon>
        <taxon>Escherichia</taxon>
    </lineage>
</organism>
<evidence type="ECO:0000313" key="1">
    <source>
        <dbReference type="EMBL" id="MHO04628.1"/>
    </source>
</evidence>
<dbReference type="AlphaFoldDB" id="A0A3L0VY12"/>